<dbReference type="InterPro" id="IPR011004">
    <property type="entry name" value="Trimer_LpxA-like_sf"/>
</dbReference>
<protein>
    <submittedName>
        <fullName evidence="3">Acetyltransferase-like isoleucine patch superfamily enzyme</fullName>
    </submittedName>
</protein>
<reference evidence="3 4" key="1">
    <citation type="submission" date="2023-07" db="EMBL/GenBank/DDBJ databases">
        <title>Sorghum-associated microbial communities from plants grown in Nebraska, USA.</title>
        <authorList>
            <person name="Schachtman D."/>
        </authorList>
    </citation>
    <scope>NUCLEOTIDE SEQUENCE [LARGE SCALE GENOMIC DNA]</scope>
    <source>
        <strain evidence="3 4">DS994</strain>
    </source>
</reference>
<dbReference type="SUPFAM" id="SSF51161">
    <property type="entry name" value="Trimeric LpxA-like enzymes"/>
    <property type="match status" value="1"/>
</dbReference>
<sequence>MGHLTIGENVFINQGTTIHSELRISIGDRVEMGDGVTIYDTNFHPVAPGDEVKVAAVVIGDDVWLGNGVKVLPGTTIGRGSVVGAGAVVTQDIPNGTLAVGSPARVVRSFEVPPEFKRR</sequence>
<proteinExistence type="inferred from homology"/>
<dbReference type="Pfam" id="PF00132">
    <property type="entry name" value="Hexapep"/>
    <property type="match status" value="1"/>
</dbReference>
<evidence type="ECO:0000256" key="1">
    <source>
        <dbReference type="ARBA" id="ARBA00007274"/>
    </source>
</evidence>
<dbReference type="RefSeq" id="WP_307488917.1">
    <property type="nucleotide sequence ID" value="NZ_JAUSSY010000004.1"/>
</dbReference>
<accession>A0ABT9UGC7</accession>
<gene>
    <name evidence="3" type="ORF">J2T22_001253</name>
</gene>
<name>A0ABT9UGC7_9MICC</name>
<dbReference type="Proteomes" id="UP001226389">
    <property type="component" value="Unassembled WGS sequence"/>
</dbReference>
<comment type="caution">
    <text evidence="3">The sequence shown here is derived from an EMBL/GenBank/DDBJ whole genome shotgun (WGS) entry which is preliminary data.</text>
</comment>
<evidence type="ECO:0000313" key="4">
    <source>
        <dbReference type="Proteomes" id="UP001226389"/>
    </source>
</evidence>
<dbReference type="PANTHER" id="PTHR23416">
    <property type="entry name" value="SIALIC ACID SYNTHASE-RELATED"/>
    <property type="match status" value="1"/>
</dbReference>
<dbReference type="InterPro" id="IPR001451">
    <property type="entry name" value="Hexapep"/>
</dbReference>
<keyword evidence="4" id="KW-1185">Reference proteome</keyword>
<keyword evidence="2" id="KW-0808">Transferase</keyword>
<comment type="similarity">
    <text evidence="1">Belongs to the transferase hexapeptide repeat family.</text>
</comment>
<dbReference type="InterPro" id="IPR051159">
    <property type="entry name" value="Hexapeptide_acetyltransf"/>
</dbReference>
<dbReference type="Gene3D" id="2.160.10.10">
    <property type="entry name" value="Hexapeptide repeat proteins"/>
    <property type="match status" value="1"/>
</dbReference>
<evidence type="ECO:0000256" key="2">
    <source>
        <dbReference type="ARBA" id="ARBA00022679"/>
    </source>
</evidence>
<organism evidence="3 4">
    <name type="scientific">Pseudarthrobacter defluvii</name>
    <dbReference type="NCBI Taxonomy" id="410837"/>
    <lineage>
        <taxon>Bacteria</taxon>
        <taxon>Bacillati</taxon>
        <taxon>Actinomycetota</taxon>
        <taxon>Actinomycetes</taxon>
        <taxon>Micrococcales</taxon>
        <taxon>Micrococcaceae</taxon>
        <taxon>Pseudarthrobacter</taxon>
    </lineage>
</organism>
<dbReference type="PANTHER" id="PTHR23416:SF23">
    <property type="entry name" value="ACETYLTRANSFERASE C18B11.09C-RELATED"/>
    <property type="match status" value="1"/>
</dbReference>
<dbReference type="EMBL" id="JAUSSY010000004">
    <property type="protein sequence ID" value="MDQ0118076.1"/>
    <property type="molecule type" value="Genomic_DNA"/>
</dbReference>
<evidence type="ECO:0000313" key="3">
    <source>
        <dbReference type="EMBL" id="MDQ0118076.1"/>
    </source>
</evidence>